<dbReference type="PANTHER" id="PTHR22684">
    <property type="entry name" value="NULP1-RELATED"/>
    <property type="match status" value="1"/>
</dbReference>
<dbReference type="Pfam" id="PF04910">
    <property type="entry name" value="Tcf25"/>
    <property type="match status" value="1"/>
</dbReference>
<protein>
    <submittedName>
        <fullName evidence="3">Transcription factor 25</fullName>
    </submittedName>
</protein>
<reference evidence="3" key="1">
    <citation type="submission" date="2025-08" db="UniProtKB">
        <authorList>
            <consortium name="RefSeq"/>
        </authorList>
    </citation>
    <scope>IDENTIFICATION</scope>
</reference>
<keyword evidence="2" id="KW-1185">Reference proteome</keyword>
<dbReference type="InterPro" id="IPR006994">
    <property type="entry name" value="TCF25/Rqc1"/>
</dbReference>
<dbReference type="CTD" id="38897"/>
<evidence type="ECO:0000313" key="2">
    <source>
        <dbReference type="Proteomes" id="UP000695007"/>
    </source>
</evidence>
<organism evidence="2 3">
    <name type="scientific">Ceratosolen solmsi marchali</name>
    <dbReference type="NCBI Taxonomy" id="326594"/>
    <lineage>
        <taxon>Eukaryota</taxon>
        <taxon>Metazoa</taxon>
        <taxon>Ecdysozoa</taxon>
        <taxon>Arthropoda</taxon>
        <taxon>Hexapoda</taxon>
        <taxon>Insecta</taxon>
        <taxon>Pterygota</taxon>
        <taxon>Neoptera</taxon>
        <taxon>Endopterygota</taxon>
        <taxon>Hymenoptera</taxon>
        <taxon>Apocrita</taxon>
        <taxon>Proctotrupomorpha</taxon>
        <taxon>Chalcidoidea</taxon>
        <taxon>Agaonidae</taxon>
        <taxon>Agaoninae</taxon>
        <taxon>Ceratosolen</taxon>
    </lineage>
</organism>
<evidence type="ECO:0000313" key="3">
    <source>
        <dbReference type="RefSeq" id="XP_011498177.1"/>
    </source>
</evidence>
<dbReference type="GeneID" id="105362435"/>
<feature type="repeat" description="TPR" evidence="1">
    <location>
        <begin position="349"/>
        <end position="382"/>
    </location>
</feature>
<dbReference type="RefSeq" id="XP_011498177.1">
    <property type="nucleotide sequence ID" value="XM_011499875.1"/>
</dbReference>
<dbReference type="KEGG" id="csol:105362435"/>
<evidence type="ECO:0000256" key="1">
    <source>
        <dbReference type="PROSITE-ProRule" id="PRU00339"/>
    </source>
</evidence>
<proteinExistence type="predicted"/>
<dbReference type="Proteomes" id="UP000695007">
    <property type="component" value="Unplaced"/>
</dbReference>
<dbReference type="PROSITE" id="PS50005">
    <property type="entry name" value="TPR"/>
    <property type="match status" value="1"/>
</dbReference>
<keyword evidence="1" id="KW-0802">TPR repeat</keyword>
<sequence>MSTRYMKKLFGNDIDKEQNKELEDEINDLHIEREIKKSFNVFDLLNENCENDIEDTDEVKIGEQEQNCNKMSKSKKKKKTRQKHAYEIDKEIDKEMNKQLMESRLSAGLSSSQIITKKRRLTREILMVECKVYVYPKIFQNKLKTRPHNKYLRKTWLVSAHEKNIDVASRSGLSMYVTESISFPTRLHFNYKYNHSYNQIQIQFYQAVVSSDIQTIFNIAHAHPYHVDSLLHCANFYKITYNLAMSAKFIEQALFYLEYAFHPKFMKNYLMDYNRKENRALFIALFKRLILVGDLSFYRTSLELCKLLMLLDSDDPLAVSLMIDFYAIRSKEYEWFCEFCDSTYLTRNLNIIYSLSLAYFYLGKYETANEYLQKALFTYPTVLIPLLEACNQRIDSKIISHKFFCERPYGITMKLQEIYIARCSSLWKKAETLRWLVKQTEIILNEINANDGPTLIKQRGIKRDAYHLSFKSVLRHVVLSDLKDVTVTAQELQSGDTIYPHDPLPPRDDT</sequence>
<dbReference type="PANTHER" id="PTHR22684:SF0">
    <property type="entry name" value="RIBOSOME QUALITY CONTROL COMPLEX SUBUNIT TCF25"/>
    <property type="match status" value="1"/>
</dbReference>
<gene>
    <name evidence="3" type="primary">LOC105362435</name>
</gene>
<name>A0AAJ6YHI9_9HYME</name>
<dbReference type="AlphaFoldDB" id="A0AAJ6YHI9"/>
<accession>A0AAJ6YHI9</accession>
<dbReference type="GO" id="GO:1990112">
    <property type="term" value="C:RQC complex"/>
    <property type="evidence" value="ECO:0007669"/>
    <property type="project" value="TreeGrafter"/>
</dbReference>
<dbReference type="InterPro" id="IPR019734">
    <property type="entry name" value="TPR_rpt"/>
</dbReference>